<protein>
    <submittedName>
        <fullName evidence="2">RCG39194</fullName>
    </submittedName>
</protein>
<gene>
    <name evidence="2" type="ORF">rCG_39194</name>
</gene>
<evidence type="ECO:0000313" key="2">
    <source>
        <dbReference type="EMBL" id="EDL75079.1"/>
    </source>
</evidence>
<evidence type="ECO:0000313" key="3">
    <source>
        <dbReference type="Proteomes" id="UP000234681"/>
    </source>
</evidence>
<name>A6KMI9_RAT</name>
<dbReference type="Proteomes" id="UP000234681">
    <property type="component" value="Chromosome 16"/>
</dbReference>
<accession>A6KMI9</accession>
<dbReference type="EMBL" id="CH474067">
    <property type="protein sequence ID" value="EDL75079.1"/>
    <property type="molecule type" value="Genomic_DNA"/>
</dbReference>
<proteinExistence type="predicted"/>
<sequence>MNSDRPLTRTRGSCRQSCCRRSNEHPAPLRDLRKTRENRQLEFMTDFNLGTRPPQKSHLLVAENSTVMGRHSPGTPELPGRDRCLQVPRGLVYT</sequence>
<feature type="region of interest" description="Disordered" evidence="1">
    <location>
        <begin position="1"/>
        <end position="37"/>
    </location>
</feature>
<dbReference type="AlphaFoldDB" id="A6KMI9"/>
<evidence type="ECO:0000256" key="1">
    <source>
        <dbReference type="SAM" id="MobiDB-lite"/>
    </source>
</evidence>
<feature type="compositionally biased region" description="Basic and acidic residues" evidence="1">
    <location>
        <begin position="21"/>
        <end position="37"/>
    </location>
</feature>
<organism evidence="2 3">
    <name type="scientific">Rattus norvegicus</name>
    <name type="common">Rat</name>
    <dbReference type="NCBI Taxonomy" id="10116"/>
    <lineage>
        <taxon>Eukaryota</taxon>
        <taxon>Metazoa</taxon>
        <taxon>Chordata</taxon>
        <taxon>Craniata</taxon>
        <taxon>Vertebrata</taxon>
        <taxon>Euteleostomi</taxon>
        <taxon>Mammalia</taxon>
        <taxon>Eutheria</taxon>
        <taxon>Euarchontoglires</taxon>
        <taxon>Glires</taxon>
        <taxon>Rodentia</taxon>
        <taxon>Myomorpha</taxon>
        <taxon>Muroidea</taxon>
        <taxon>Muridae</taxon>
        <taxon>Murinae</taxon>
        <taxon>Rattus</taxon>
    </lineage>
</organism>
<feature type="non-terminal residue" evidence="2">
    <location>
        <position position="94"/>
    </location>
</feature>
<reference evidence="2 3" key="1">
    <citation type="submission" date="2005-09" db="EMBL/GenBank/DDBJ databases">
        <authorList>
            <person name="Mural R.J."/>
            <person name="Li P.W."/>
            <person name="Adams M.D."/>
            <person name="Amanatides P.G."/>
            <person name="Baden-Tillson H."/>
            <person name="Barnstead M."/>
            <person name="Chin S.H."/>
            <person name="Dew I."/>
            <person name="Evans C.A."/>
            <person name="Ferriera S."/>
            <person name="Flanigan M."/>
            <person name="Fosler C."/>
            <person name="Glodek A."/>
            <person name="Gu Z."/>
            <person name="Holt R.A."/>
            <person name="Jennings D."/>
            <person name="Kraft C.L."/>
            <person name="Lu F."/>
            <person name="Nguyen T."/>
            <person name="Nusskern D.R."/>
            <person name="Pfannkoch C.M."/>
            <person name="Sitter C."/>
            <person name="Sutton G.G."/>
            <person name="Venter J.C."/>
            <person name="Wang Z."/>
            <person name="Woodage T."/>
            <person name="Zheng X.H."/>
            <person name="Zhong F."/>
        </authorList>
    </citation>
    <scope>NUCLEOTIDE SEQUENCE [LARGE SCALE GENOMIC DNA]</scope>
    <source>
        <strain>BN</strain>
        <strain evidence="3">Sprague-Dawley</strain>
    </source>
</reference>